<dbReference type="EMBL" id="BGZK01000326">
    <property type="protein sequence ID" value="GBP36987.1"/>
    <property type="molecule type" value="Genomic_DNA"/>
</dbReference>
<accession>A0A4C1VFD8</accession>
<evidence type="ECO:0000313" key="1">
    <source>
        <dbReference type="EMBL" id="GBP36987.1"/>
    </source>
</evidence>
<dbReference type="OrthoDB" id="416454at2759"/>
<reference evidence="1 2" key="1">
    <citation type="journal article" date="2019" name="Commun. Biol.">
        <title>The bagworm genome reveals a unique fibroin gene that provides high tensile strength.</title>
        <authorList>
            <person name="Kono N."/>
            <person name="Nakamura H."/>
            <person name="Ohtoshi R."/>
            <person name="Tomita M."/>
            <person name="Numata K."/>
            <person name="Arakawa K."/>
        </authorList>
    </citation>
    <scope>NUCLEOTIDE SEQUENCE [LARGE SCALE GENOMIC DNA]</scope>
</reference>
<organism evidence="1 2">
    <name type="scientific">Eumeta variegata</name>
    <name type="common">Bagworm moth</name>
    <name type="synonym">Eumeta japonica</name>
    <dbReference type="NCBI Taxonomy" id="151549"/>
    <lineage>
        <taxon>Eukaryota</taxon>
        <taxon>Metazoa</taxon>
        <taxon>Ecdysozoa</taxon>
        <taxon>Arthropoda</taxon>
        <taxon>Hexapoda</taxon>
        <taxon>Insecta</taxon>
        <taxon>Pterygota</taxon>
        <taxon>Neoptera</taxon>
        <taxon>Endopterygota</taxon>
        <taxon>Lepidoptera</taxon>
        <taxon>Glossata</taxon>
        <taxon>Ditrysia</taxon>
        <taxon>Tineoidea</taxon>
        <taxon>Psychidae</taxon>
        <taxon>Oiketicinae</taxon>
        <taxon>Eumeta</taxon>
    </lineage>
</organism>
<dbReference type="AlphaFoldDB" id="A0A4C1VFD8"/>
<evidence type="ECO:0008006" key="3">
    <source>
        <dbReference type="Google" id="ProtNLM"/>
    </source>
</evidence>
<gene>
    <name evidence="1" type="ORF">EVAR_96981_1</name>
</gene>
<comment type="caution">
    <text evidence="1">The sequence shown here is derived from an EMBL/GenBank/DDBJ whole genome shotgun (WGS) entry which is preliminary data.</text>
</comment>
<proteinExistence type="predicted"/>
<sequence length="123" mass="14074">MAVVQLLLFADDTALLHRFSCFRNILPRLQKAIDELTQWFRLWRKEVNPDKSAYFDYCIQKSPVPVAVDPPNDFTFEVKKLIEVNDGYRLGIGFPLFITTLVGYLPGALPRLSVSPLKFQSAL</sequence>
<dbReference type="Proteomes" id="UP000299102">
    <property type="component" value="Unassembled WGS sequence"/>
</dbReference>
<protein>
    <recommendedName>
        <fullName evidence="3">Reverse transcriptase domain-containing protein</fullName>
    </recommendedName>
</protein>
<keyword evidence="2" id="KW-1185">Reference proteome</keyword>
<name>A0A4C1VFD8_EUMVA</name>
<evidence type="ECO:0000313" key="2">
    <source>
        <dbReference type="Proteomes" id="UP000299102"/>
    </source>
</evidence>